<reference evidence="1 2" key="1">
    <citation type="submission" date="2017-05" db="EMBL/GenBank/DDBJ databases">
        <title>Streptomyces alboflavus Genome sequencing and assembly.</title>
        <authorList>
            <person name="Wang Y."/>
            <person name="Du B."/>
            <person name="Ding Y."/>
            <person name="Liu H."/>
            <person name="Hou Q."/>
            <person name="Liu K."/>
            <person name="Wang C."/>
            <person name="Yao L."/>
        </authorList>
    </citation>
    <scope>NUCLEOTIDE SEQUENCE [LARGE SCALE GENOMIC DNA]</scope>
    <source>
        <strain evidence="1 2">MDJK44</strain>
    </source>
</reference>
<accession>A0A1Z1WRD4</accession>
<protein>
    <submittedName>
        <fullName evidence="1">Uncharacterized protein</fullName>
    </submittedName>
</protein>
<name>A0A1Z1WRD4_9ACTN</name>
<proteinExistence type="predicted"/>
<sequence>MEGVQDLVQAAQLAAATVGDGDEVAAPVVGVGRPLDEVAPGQFVDDADHVAAVDAGAPAQARLAAGAEILE</sequence>
<evidence type="ECO:0000313" key="2">
    <source>
        <dbReference type="Proteomes" id="UP000195880"/>
    </source>
</evidence>
<dbReference type="Proteomes" id="UP000195880">
    <property type="component" value="Chromosome"/>
</dbReference>
<dbReference type="AlphaFoldDB" id="A0A1Z1WRD4"/>
<gene>
    <name evidence="1" type="ORF">SMD44_08473</name>
</gene>
<dbReference type="EMBL" id="CP021748">
    <property type="protein sequence ID" value="ARX88986.1"/>
    <property type="molecule type" value="Genomic_DNA"/>
</dbReference>
<evidence type="ECO:0000313" key="1">
    <source>
        <dbReference type="EMBL" id="ARX88986.1"/>
    </source>
</evidence>
<dbReference type="KEGG" id="salf:SMD44_08473"/>
<keyword evidence="2" id="KW-1185">Reference proteome</keyword>
<organism evidence="1 2">
    <name type="scientific">Streptomyces alboflavus</name>
    <dbReference type="NCBI Taxonomy" id="67267"/>
    <lineage>
        <taxon>Bacteria</taxon>
        <taxon>Bacillati</taxon>
        <taxon>Actinomycetota</taxon>
        <taxon>Actinomycetes</taxon>
        <taxon>Kitasatosporales</taxon>
        <taxon>Streptomycetaceae</taxon>
        <taxon>Streptomyces</taxon>
    </lineage>
</organism>